<feature type="compositionally biased region" description="Polar residues" evidence="8">
    <location>
        <begin position="606"/>
        <end position="620"/>
    </location>
</feature>
<comment type="caution">
    <text evidence="11">The sequence shown here is derived from an EMBL/GenBank/DDBJ whole genome shotgun (WGS) entry which is preliminary data.</text>
</comment>
<evidence type="ECO:0000259" key="10">
    <source>
        <dbReference type="PROSITE" id="PS50157"/>
    </source>
</evidence>
<dbReference type="GO" id="GO:0000785">
    <property type="term" value="C:chromatin"/>
    <property type="evidence" value="ECO:0007669"/>
    <property type="project" value="TreeGrafter"/>
</dbReference>
<keyword evidence="2" id="KW-0479">Metal-binding</keyword>
<dbReference type="PROSITE" id="PS00028">
    <property type="entry name" value="ZINC_FINGER_C2H2_1"/>
    <property type="match status" value="2"/>
</dbReference>
<dbReference type="Pfam" id="PF00096">
    <property type="entry name" value="zf-C2H2"/>
    <property type="match status" value="1"/>
</dbReference>
<evidence type="ECO:0000256" key="9">
    <source>
        <dbReference type="SAM" id="Phobius"/>
    </source>
</evidence>
<feature type="transmembrane region" description="Helical" evidence="9">
    <location>
        <begin position="910"/>
        <end position="930"/>
    </location>
</feature>
<feature type="compositionally biased region" description="Basic and acidic residues" evidence="8">
    <location>
        <begin position="13"/>
        <end position="27"/>
    </location>
</feature>
<dbReference type="GO" id="GO:0000978">
    <property type="term" value="F:RNA polymerase II cis-regulatory region sequence-specific DNA binding"/>
    <property type="evidence" value="ECO:0007669"/>
    <property type="project" value="InterPro"/>
</dbReference>
<dbReference type="EMBL" id="MLGG01000035">
    <property type="protein sequence ID" value="KAK1453361.1"/>
    <property type="molecule type" value="Genomic_DNA"/>
</dbReference>
<evidence type="ECO:0000256" key="1">
    <source>
        <dbReference type="ARBA" id="ARBA00004123"/>
    </source>
</evidence>
<dbReference type="InterPro" id="IPR007219">
    <property type="entry name" value="XnlR_reg_dom"/>
</dbReference>
<gene>
    <name evidence="11" type="ORF">CMEL01_05020</name>
</gene>
<evidence type="ECO:0000256" key="2">
    <source>
        <dbReference type="ARBA" id="ARBA00022723"/>
    </source>
</evidence>
<feature type="domain" description="C2H2-type" evidence="10">
    <location>
        <begin position="59"/>
        <end position="86"/>
    </location>
</feature>
<evidence type="ECO:0000256" key="3">
    <source>
        <dbReference type="ARBA" id="ARBA00022737"/>
    </source>
</evidence>
<accession>A0AAI9XMH8</accession>
<evidence type="ECO:0000256" key="6">
    <source>
        <dbReference type="ARBA" id="ARBA00023242"/>
    </source>
</evidence>
<keyword evidence="9" id="KW-0812">Transmembrane</keyword>
<organism evidence="11 12">
    <name type="scientific">Colletotrichum melonis</name>
    <dbReference type="NCBI Taxonomy" id="1209925"/>
    <lineage>
        <taxon>Eukaryota</taxon>
        <taxon>Fungi</taxon>
        <taxon>Dikarya</taxon>
        <taxon>Ascomycota</taxon>
        <taxon>Pezizomycotina</taxon>
        <taxon>Sordariomycetes</taxon>
        <taxon>Hypocreomycetidae</taxon>
        <taxon>Glomerellales</taxon>
        <taxon>Glomerellaceae</taxon>
        <taxon>Colletotrichum</taxon>
        <taxon>Colletotrichum acutatum species complex</taxon>
    </lineage>
</organism>
<dbReference type="PANTHER" id="PTHR40626">
    <property type="entry name" value="MIP31509P"/>
    <property type="match status" value="1"/>
</dbReference>
<keyword evidence="3" id="KW-0677">Repeat</keyword>
<dbReference type="PANTHER" id="PTHR40626:SF18">
    <property type="entry name" value="NICOTINATE CATABOLISM CLUSTER-SPECIFIC TRANSCRIPTION FACTOR"/>
    <property type="match status" value="1"/>
</dbReference>
<keyword evidence="4 7" id="KW-0863">Zinc-finger</keyword>
<feature type="domain" description="C2H2-type" evidence="10">
    <location>
        <begin position="30"/>
        <end position="54"/>
    </location>
</feature>
<evidence type="ECO:0000256" key="4">
    <source>
        <dbReference type="ARBA" id="ARBA00022771"/>
    </source>
</evidence>
<name>A0AAI9XMH8_9PEZI</name>
<dbReference type="InterPro" id="IPR051059">
    <property type="entry name" value="VerF-like"/>
</dbReference>
<keyword evidence="5" id="KW-0862">Zinc</keyword>
<feature type="region of interest" description="Disordered" evidence="8">
    <location>
        <begin position="695"/>
        <end position="725"/>
    </location>
</feature>
<feature type="compositionally biased region" description="Polar residues" evidence="8">
    <location>
        <begin position="342"/>
        <end position="353"/>
    </location>
</feature>
<keyword evidence="9" id="KW-0472">Membrane</keyword>
<protein>
    <recommendedName>
        <fullName evidence="10">C2H2-type domain-containing protein</fullName>
    </recommendedName>
</protein>
<dbReference type="Proteomes" id="UP001239795">
    <property type="component" value="Unassembled WGS sequence"/>
</dbReference>
<dbReference type="Gene3D" id="3.30.160.60">
    <property type="entry name" value="Classic Zinc Finger"/>
    <property type="match status" value="1"/>
</dbReference>
<evidence type="ECO:0000313" key="11">
    <source>
        <dbReference type="EMBL" id="KAK1453361.1"/>
    </source>
</evidence>
<evidence type="ECO:0000256" key="7">
    <source>
        <dbReference type="PROSITE-ProRule" id="PRU00042"/>
    </source>
</evidence>
<feature type="region of interest" description="Disordered" evidence="8">
    <location>
        <begin position="606"/>
        <end position="627"/>
    </location>
</feature>
<dbReference type="GO" id="GO:0008270">
    <property type="term" value="F:zinc ion binding"/>
    <property type="evidence" value="ECO:0007669"/>
    <property type="project" value="UniProtKB-KW"/>
</dbReference>
<feature type="transmembrane region" description="Helical" evidence="9">
    <location>
        <begin position="1071"/>
        <end position="1094"/>
    </location>
</feature>
<dbReference type="InterPro" id="IPR036236">
    <property type="entry name" value="Znf_C2H2_sf"/>
</dbReference>
<dbReference type="InterPro" id="IPR013087">
    <property type="entry name" value="Znf_C2H2_type"/>
</dbReference>
<keyword evidence="12" id="KW-1185">Reference proteome</keyword>
<dbReference type="SUPFAM" id="SSF57667">
    <property type="entry name" value="beta-beta-alpha zinc fingers"/>
    <property type="match status" value="1"/>
</dbReference>
<feature type="region of interest" description="Disordered" evidence="8">
    <location>
        <begin position="1"/>
        <end position="27"/>
    </location>
</feature>
<feature type="transmembrane region" description="Helical" evidence="9">
    <location>
        <begin position="1014"/>
        <end position="1038"/>
    </location>
</feature>
<evidence type="ECO:0000256" key="5">
    <source>
        <dbReference type="ARBA" id="ARBA00022833"/>
    </source>
</evidence>
<evidence type="ECO:0000313" key="12">
    <source>
        <dbReference type="Proteomes" id="UP001239795"/>
    </source>
</evidence>
<feature type="transmembrane region" description="Helical" evidence="9">
    <location>
        <begin position="1106"/>
        <end position="1125"/>
    </location>
</feature>
<dbReference type="SMART" id="SM00355">
    <property type="entry name" value="ZnF_C2H2"/>
    <property type="match status" value="2"/>
</dbReference>
<feature type="region of interest" description="Disordered" evidence="8">
    <location>
        <begin position="329"/>
        <end position="411"/>
    </location>
</feature>
<feature type="compositionally biased region" description="Basic and acidic residues" evidence="8">
    <location>
        <begin position="332"/>
        <end position="341"/>
    </location>
</feature>
<dbReference type="GO" id="GO:0006351">
    <property type="term" value="P:DNA-templated transcription"/>
    <property type="evidence" value="ECO:0007669"/>
    <property type="project" value="InterPro"/>
</dbReference>
<dbReference type="GO" id="GO:0005634">
    <property type="term" value="C:nucleus"/>
    <property type="evidence" value="ECO:0007669"/>
    <property type="project" value="UniProtKB-SubCell"/>
</dbReference>
<keyword evidence="9" id="KW-1133">Transmembrane helix</keyword>
<proteinExistence type="predicted"/>
<sequence>MNNSYAMAGAGENYRRSESSEGLMGEDKTFSCTHPGCNRRFTRAEHMQRHALNHMPGGLSCDLCNAHFKRPDLLKRHMDRHRQKDLEAGGPGCGVLDTRKRSWKAPDGSVVEKRPCPNPSGRGRASGGKERPQAQQVPSPDPEPHDGDHSLSGLDIEPDQDYSIDNISPEFHRRSTLDLRPGSQSDAQQYSFGRQDVFNPTEPVTNFSGFPPSLQFSDFIGSENHFDINTTQSSSWGETSFMSEQLDYDQIFQPDTASSFNMPYTTALDYNWLFNMQENSAPTAASRPSNLAQDFETHMANNQSQTKSQANVAITPESMKSAQLWTEPMEMTSKDQERQRSSDPPNKTSTTASEAARRQAMRNSRERSSDIAQFRRPSDAPSAARQRYPAPSRPTPIEPERPLSSLRQPLTIPPIGEDVRERLLNVIDGAKPNLPDQRVTTWEHPLLSADSLKSYLELFFTRFNTAYPLIHLETFDCRNTEPLLLLSILLLGATYSSKDCHQLAVCIHDVIRPSIFAHAGFSPRPELWTLQTILLVECFGKSRAGQKQHDMSHLFHGLLINLIRRSDCQTVRPPGPPPVSGEDNAGILDQAWRKWADAEQKKSFASQLQRESASQAQGVQRQEGDEDMTRKVEFESFAAAYKALYHSAQALLNMDFLDVQIYAGARHILGRPVQQRDYHRSAQVVKKWAASACETQQQQQNHPLVPRQDRGGAADTNADQSKQSASEAAWHAARMLVETKRTLNSMEAMNLFHVPWCLYLATLTCWAYHHARPSRSYGASSRRAFDAFDDEDDFEDDEMIWDPQGEMEALVASMSERAVRGEVALRRERKRTNGLVWIMADVLTTNAAGDDLFLLGFQCWIESACRRRISSKLRARLHLHLSPYLSGSIGNMTAINYYERITEVYRLDNTPILIASAVSFIIGYLQYTYVVRLTLREGKGPMPFWMHSFYLAHDSTWSYTLGKAASQYGEHWYLRGTSIALFLWTMLEVWTIHRSITKERDASFGNVLGKQPSMSAAVTYALALQMGMYSIVLLAIEFMGEGSVMQWFCFTNVLIVLGPTHHYLRAGSRHGLSLGFCVVNIIGTIWTFAPFGFFVLTIPEIFDQQLYYIIGVILTGYSVGCFHVVSQYPSKTRVMDKGGKQPIW</sequence>
<dbReference type="GO" id="GO:0000981">
    <property type="term" value="F:DNA-binding transcription factor activity, RNA polymerase II-specific"/>
    <property type="evidence" value="ECO:0007669"/>
    <property type="project" value="InterPro"/>
</dbReference>
<dbReference type="AlphaFoldDB" id="A0AAI9XMH8"/>
<dbReference type="Pfam" id="PF04082">
    <property type="entry name" value="Fungal_trans"/>
    <property type="match status" value="1"/>
</dbReference>
<feature type="region of interest" description="Disordered" evidence="8">
    <location>
        <begin position="84"/>
        <end position="166"/>
    </location>
</feature>
<keyword evidence="6" id="KW-0539">Nucleus</keyword>
<feature type="transmembrane region" description="Helical" evidence="9">
    <location>
        <begin position="1044"/>
        <end position="1064"/>
    </location>
</feature>
<reference evidence="11 12" key="1">
    <citation type="submission" date="2016-10" db="EMBL/GenBank/DDBJ databases">
        <title>The genome sequence of Colletotrichum fioriniae PJ7.</title>
        <authorList>
            <person name="Baroncelli R."/>
        </authorList>
    </citation>
    <scope>NUCLEOTIDE SEQUENCE [LARGE SCALE GENOMIC DNA]</scope>
    <source>
        <strain evidence="11">Col 31</strain>
    </source>
</reference>
<dbReference type="PROSITE" id="PS50157">
    <property type="entry name" value="ZINC_FINGER_C2H2_2"/>
    <property type="match status" value="2"/>
</dbReference>
<comment type="subcellular location">
    <subcellularLocation>
        <location evidence="1">Nucleus</location>
    </subcellularLocation>
</comment>
<evidence type="ECO:0000256" key="8">
    <source>
        <dbReference type="SAM" id="MobiDB-lite"/>
    </source>
</evidence>